<protein>
    <submittedName>
        <fullName evidence="2">Uncharacterized protein</fullName>
    </submittedName>
</protein>
<organism evidence="2 3">
    <name type="scientific">Actinocorallia aurantiaca</name>
    <dbReference type="NCBI Taxonomy" id="46204"/>
    <lineage>
        <taxon>Bacteria</taxon>
        <taxon>Bacillati</taxon>
        <taxon>Actinomycetota</taxon>
        <taxon>Actinomycetes</taxon>
        <taxon>Streptosporangiales</taxon>
        <taxon>Thermomonosporaceae</taxon>
        <taxon>Actinocorallia</taxon>
    </lineage>
</organism>
<evidence type="ECO:0000256" key="1">
    <source>
        <dbReference type="SAM" id="MobiDB-lite"/>
    </source>
</evidence>
<evidence type="ECO:0000313" key="2">
    <source>
        <dbReference type="EMBL" id="GAA2727087.1"/>
    </source>
</evidence>
<feature type="compositionally biased region" description="Low complexity" evidence="1">
    <location>
        <begin position="29"/>
        <end position="40"/>
    </location>
</feature>
<accession>A0ABN3UAZ0</accession>
<comment type="caution">
    <text evidence="2">The sequence shown here is derived from an EMBL/GenBank/DDBJ whole genome shotgun (WGS) entry which is preliminary data.</text>
</comment>
<feature type="compositionally biased region" description="Basic and acidic residues" evidence="1">
    <location>
        <begin position="112"/>
        <end position="127"/>
    </location>
</feature>
<gene>
    <name evidence="2" type="ORF">GCM10010439_32030</name>
</gene>
<name>A0ABN3UAZ0_9ACTN</name>
<reference evidence="2 3" key="1">
    <citation type="journal article" date="2019" name="Int. J. Syst. Evol. Microbiol.">
        <title>The Global Catalogue of Microorganisms (GCM) 10K type strain sequencing project: providing services to taxonomists for standard genome sequencing and annotation.</title>
        <authorList>
            <consortium name="The Broad Institute Genomics Platform"/>
            <consortium name="The Broad Institute Genome Sequencing Center for Infectious Disease"/>
            <person name="Wu L."/>
            <person name="Ma J."/>
        </authorList>
    </citation>
    <scope>NUCLEOTIDE SEQUENCE [LARGE SCALE GENOMIC DNA]</scope>
    <source>
        <strain evidence="2 3">JCM 8201</strain>
    </source>
</reference>
<feature type="compositionally biased region" description="Basic and acidic residues" evidence="1">
    <location>
        <begin position="7"/>
        <end position="18"/>
    </location>
</feature>
<feature type="compositionally biased region" description="Basic and acidic residues" evidence="1">
    <location>
        <begin position="91"/>
        <end position="100"/>
    </location>
</feature>
<dbReference type="EMBL" id="BAAATZ010000012">
    <property type="protein sequence ID" value="GAA2727087.1"/>
    <property type="molecule type" value="Genomic_DNA"/>
</dbReference>
<proteinExistence type="predicted"/>
<evidence type="ECO:0000313" key="3">
    <source>
        <dbReference type="Proteomes" id="UP001501842"/>
    </source>
</evidence>
<feature type="compositionally biased region" description="Gly residues" evidence="1">
    <location>
        <begin position="49"/>
        <end position="65"/>
    </location>
</feature>
<feature type="region of interest" description="Disordered" evidence="1">
    <location>
        <begin position="1"/>
        <end position="151"/>
    </location>
</feature>
<keyword evidence="3" id="KW-1185">Reference proteome</keyword>
<feature type="compositionally biased region" description="Basic and acidic residues" evidence="1">
    <location>
        <begin position="67"/>
        <end position="85"/>
    </location>
</feature>
<sequence length="268" mass="27695">MVGSEGAKGRGRVDRDGVGEALEEGDVGAGVAVGDAVTAGQAQRRQDAVGGGDLVGRGEDAGGVGRLAERQGREAGRHDLAKAVRQEALGEEVRRHRDDDGVLAATGDVGEDLPHAADPRGGGERLGHHGGLQVAPQAAQSGREAPGVERAPGEGVLQQEEVGQAVEAAGYLQPRRGLAQKGAVQVEHVQATHVRMLPGAPPEGNRFFLPDNHAGGREGPAFLVSGGIDFFRESPSLLKTAITNYRVRRHRGSVCAGGGRSSPHRSGQ</sequence>
<dbReference type="Proteomes" id="UP001501842">
    <property type="component" value="Unassembled WGS sequence"/>
</dbReference>